<reference evidence="4 5" key="1">
    <citation type="submission" date="2018-01" db="EMBL/GenBank/DDBJ databases">
        <title>Complete genome sequence of Flavivirga eckloniae ECD14 isolated from seaweed Ecklonia cava.</title>
        <authorList>
            <person name="Lee J.H."/>
            <person name="Baik K.S."/>
            <person name="Seong C.N."/>
        </authorList>
    </citation>
    <scope>NUCLEOTIDE SEQUENCE [LARGE SCALE GENOMIC DNA]</scope>
    <source>
        <strain evidence="4 5">ECD14</strain>
    </source>
</reference>
<evidence type="ECO:0000256" key="1">
    <source>
        <dbReference type="SAM" id="SignalP"/>
    </source>
</evidence>
<proteinExistence type="predicted"/>
<dbReference type="PROSITE" id="PS01186">
    <property type="entry name" value="EGF_2"/>
    <property type="match status" value="1"/>
</dbReference>
<feature type="domain" description="EGF-like" evidence="2 3">
    <location>
        <begin position="44"/>
        <end position="55"/>
    </location>
</feature>
<dbReference type="AlphaFoldDB" id="A0A2K9PVY5"/>
<evidence type="ECO:0000259" key="2">
    <source>
        <dbReference type="PROSITE" id="PS00022"/>
    </source>
</evidence>
<feature type="chain" id="PRO_5014934138" description="EGF-like domain-containing protein" evidence="1">
    <location>
        <begin position="28"/>
        <end position="195"/>
    </location>
</feature>
<dbReference type="Proteomes" id="UP000235826">
    <property type="component" value="Chromosome"/>
</dbReference>
<dbReference type="KEGG" id="fek:C1H87_21915"/>
<dbReference type="RefSeq" id="WP_102757869.1">
    <property type="nucleotide sequence ID" value="NZ_CP025791.1"/>
</dbReference>
<dbReference type="PROSITE" id="PS00022">
    <property type="entry name" value="EGF_1"/>
    <property type="match status" value="1"/>
</dbReference>
<dbReference type="EMBL" id="CP025791">
    <property type="protein sequence ID" value="AUP81226.1"/>
    <property type="molecule type" value="Genomic_DNA"/>
</dbReference>
<name>A0A2K9PVY5_9FLAO</name>
<dbReference type="InterPro" id="IPR000742">
    <property type="entry name" value="EGF"/>
</dbReference>
<evidence type="ECO:0000313" key="4">
    <source>
        <dbReference type="EMBL" id="AUP81226.1"/>
    </source>
</evidence>
<evidence type="ECO:0000313" key="5">
    <source>
        <dbReference type="Proteomes" id="UP000235826"/>
    </source>
</evidence>
<protein>
    <recommendedName>
        <fullName evidence="2 3">EGF-like domain-containing protein</fullName>
    </recommendedName>
</protein>
<keyword evidence="5" id="KW-1185">Reference proteome</keyword>
<keyword evidence="1" id="KW-0732">Signal</keyword>
<gene>
    <name evidence="4" type="ORF">C1H87_21915</name>
</gene>
<organism evidence="4 5">
    <name type="scientific">Flavivirga eckloniae</name>
    <dbReference type="NCBI Taxonomy" id="1803846"/>
    <lineage>
        <taxon>Bacteria</taxon>
        <taxon>Pseudomonadati</taxon>
        <taxon>Bacteroidota</taxon>
        <taxon>Flavobacteriia</taxon>
        <taxon>Flavobacteriales</taxon>
        <taxon>Flavobacteriaceae</taxon>
        <taxon>Flavivirga</taxon>
    </lineage>
</organism>
<feature type="signal peptide" evidence="1">
    <location>
        <begin position="1"/>
        <end position="27"/>
    </location>
</feature>
<evidence type="ECO:0000259" key="3">
    <source>
        <dbReference type="PROSITE" id="PS01186"/>
    </source>
</evidence>
<dbReference type="OrthoDB" id="1367355at2"/>
<dbReference type="PROSITE" id="PS51257">
    <property type="entry name" value="PROKAR_LIPOPROTEIN"/>
    <property type="match status" value="1"/>
</dbReference>
<accession>A0A2K9PVY5</accession>
<sequence>MKNKFFKTTIFLAICLIVFSCSSNSDGCEPITCLNGGIFTNCECDCPEGYTGADCSEQVTPTSVTITKAIVKIFPNTDDGSNWDLAIPNAESILPDMYITFENAVSTNLYTSDIFYEDAFSNGSTLFEFVPNLVLTNFSLHYFVSIWDYDSVDEDDFMTTYKFEAYLDDNGFPDNITVVSQEHNILVDLELTYEW</sequence>